<feature type="transmembrane region" description="Helical" evidence="10">
    <location>
        <begin position="85"/>
        <end position="105"/>
    </location>
</feature>
<dbReference type="InterPro" id="IPR051031">
    <property type="entry name" value="RING-box_E3_Ubiquitin_Ligase"/>
</dbReference>
<evidence type="ECO:0000256" key="3">
    <source>
        <dbReference type="ARBA" id="ARBA00022723"/>
    </source>
</evidence>
<feature type="transmembrane region" description="Helical" evidence="10">
    <location>
        <begin position="125"/>
        <end position="146"/>
    </location>
</feature>
<dbReference type="Gene3D" id="3.30.40.10">
    <property type="entry name" value="Zinc/RING finger domain, C3HC4 (zinc finger)"/>
    <property type="match status" value="1"/>
</dbReference>
<keyword evidence="11" id="KW-0732">Signal</keyword>
<dbReference type="PROSITE" id="PS50089">
    <property type="entry name" value="ZF_RING_2"/>
    <property type="match status" value="1"/>
</dbReference>
<evidence type="ECO:0000256" key="4">
    <source>
        <dbReference type="ARBA" id="ARBA00022771"/>
    </source>
</evidence>
<comment type="caution">
    <text evidence="13">The sequence shown here is derived from an EMBL/GenBank/DDBJ whole genome shotgun (WGS) entry which is preliminary data.</text>
</comment>
<keyword evidence="10" id="KW-0812">Transmembrane</keyword>
<dbReference type="GeneID" id="300576795"/>
<dbReference type="SMART" id="SM00184">
    <property type="entry name" value="RING"/>
    <property type="match status" value="1"/>
</dbReference>
<feature type="transmembrane region" description="Helical" evidence="10">
    <location>
        <begin position="166"/>
        <end position="185"/>
    </location>
</feature>
<dbReference type="CDD" id="cd16456">
    <property type="entry name" value="RING-H2_APC11"/>
    <property type="match status" value="1"/>
</dbReference>
<keyword evidence="14" id="KW-1185">Reference proteome</keyword>
<evidence type="ECO:0000256" key="5">
    <source>
        <dbReference type="ARBA" id="ARBA00022776"/>
    </source>
</evidence>
<evidence type="ECO:0000256" key="9">
    <source>
        <dbReference type="PROSITE-ProRule" id="PRU00175"/>
    </source>
</evidence>
<reference evidence="13 14" key="1">
    <citation type="submission" date="2018-01" db="EMBL/GenBank/DDBJ databases">
        <title>Genome characterization of the sugarcane-associated fungus Trichoderma ghanense CCMA-1212 and their application in lignocelulose bioconversion.</title>
        <authorList>
            <person name="Steindorff A.S."/>
            <person name="Mendes T.D."/>
            <person name="Vilela E.S.D."/>
            <person name="Rodrigues D.S."/>
            <person name="Formighieri E.F."/>
            <person name="Melo I.S."/>
            <person name="Favaro L.C.L."/>
        </authorList>
    </citation>
    <scope>NUCLEOTIDE SEQUENCE [LARGE SCALE GENOMIC DNA]</scope>
    <source>
        <strain evidence="13 14">CCMA-1212</strain>
    </source>
</reference>
<name>A0ABY2H4W1_9HYPO</name>
<evidence type="ECO:0000313" key="14">
    <source>
        <dbReference type="Proteomes" id="UP001642720"/>
    </source>
</evidence>
<dbReference type="EMBL" id="PPTA01000006">
    <property type="protein sequence ID" value="TFB02537.1"/>
    <property type="molecule type" value="Genomic_DNA"/>
</dbReference>
<dbReference type="SUPFAM" id="SSF57850">
    <property type="entry name" value="RING/U-box"/>
    <property type="match status" value="1"/>
</dbReference>
<evidence type="ECO:0000259" key="12">
    <source>
        <dbReference type="PROSITE" id="PS50089"/>
    </source>
</evidence>
<evidence type="ECO:0000256" key="10">
    <source>
        <dbReference type="SAM" id="Phobius"/>
    </source>
</evidence>
<dbReference type="InterPro" id="IPR024991">
    <property type="entry name" value="RING-H2_APC11"/>
</dbReference>
<evidence type="ECO:0000256" key="2">
    <source>
        <dbReference type="ARBA" id="ARBA00022618"/>
    </source>
</evidence>
<organism evidence="13 14">
    <name type="scientific">Trichoderma ghanense</name>
    <dbReference type="NCBI Taxonomy" id="65468"/>
    <lineage>
        <taxon>Eukaryota</taxon>
        <taxon>Fungi</taxon>
        <taxon>Dikarya</taxon>
        <taxon>Ascomycota</taxon>
        <taxon>Pezizomycotina</taxon>
        <taxon>Sordariomycetes</taxon>
        <taxon>Hypocreomycetidae</taxon>
        <taxon>Hypocreales</taxon>
        <taxon>Hypocreaceae</taxon>
        <taxon>Trichoderma</taxon>
    </lineage>
</organism>
<keyword evidence="2" id="KW-0132">Cell division</keyword>
<keyword evidence="10" id="KW-1133">Transmembrane helix</keyword>
<evidence type="ECO:0000256" key="11">
    <source>
        <dbReference type="SAM" id="SignalP"/>
    </source>
</evidence>
<evidence type="ECO:0000313" key="13">
    <source>
        <dbReference type="EMBL" id="TFB02537.1"/>
    </source>
</evidence>
<accession>A0ABY2H4W1</accession>
<evidence type="ECO:0000256" key="7">
    <source>
        <dbReference type="ARBA" id="ARBA00022833"/>
    </source>
</evidence>
<feature type="transmembrane region" description="Helical" evidence="10">
    <location>
        <begin position="238"/>
        <end position="260"/>
    </location>
</feature>
<evidence type="ECO:0000256" key="6">
    <source>
        <dbReference type="ARBA" id="ARBA00022786"/>
    </source>
</evidence>
<keyword evidence="3" id="KW-0479">Metal-binding</keyword>
<gene>
    <name evidence="13" type="ORF">CCMA1212_005065</name>
</gene>
<evidence type="ECO:0000256" key="8">
    <source>
        <dbReference type="ARBA" id="ARBA00023306"/>
    </source>
</evidence>
<dbReference type="RefSeq" id="XP_073558738.1">
    <property type="nucleotide sequence ID" value="XM_073702345.1"/>
</dbReference>
<keyword evidence="5" id="KW-0498">Mitosis</keyword>
<feature type="signal peptide" evidence="11">
    <location>
        <begin position="1"/>
        <end position="25"/>
    </location>
</feature>
<feature type="transmembrane region" description="Helical" evidence="10">
    <location>
        <begin position="197"/>
        <end position="217"/>
    </location>
</feature>
<feature type="domain" description="RING-type" evidence="12">
    <location>
        <begin position="309"/>
        <end position="352"/>
    </location>
</feature>
<keyword evidence="6" id="KW-0833">Ubl conjugation pathway</keyword>
<dbReference type="InterPro" id="IPR013083">
    <property type="entry name" value="Znf_RING/FYVE/PHD"/>
</dbReference>
<dbReference type="PANTHER" id="PTHR11210">
    <property type="entry name" value="RING BOX"/>
    <property type="match status" value="1"/>
</dbReference>
<keyword evidence="4 9" id="KW-0863">Zinc-finger</keyword>
<keyword evidence="8" id="KW-0131">Cell cycle</keyword>
<feature type="chain" id="PRO_5045503224" description="Anaphase-promoting complex subunit 11" evidence="11">
    <location>
        <begin position="26"/>
        <end position="371"/>
    </location>
</feature>
<dbReference type="Proteomes" id="UP001642720">
    <property type="component" value="Unassembled WGS sequence"/>
</dbReference>
<protein>
    <recommendedName>
        <fullName evidence="1">Anaphase-promoting complex subunit 11</fullName>
    </recommendedName>
</protein>
<proteinExistence type="predicted"/>
<evidence type="ECO:0000256" key="1">
    <source>
        <dbReference type="ARBA" id="ARBA00013928"/>
    </source>
</evidence>
<sequence>MASLGRALYALPMLLPTALMIRAMAMTGPLTPVVEEAYSEGRYVLQNGTHVPILRAFFGVPALDDTFARISICFGQLVFDDDPTMWWQCLVFIADYAGLCAIWMLESLRNANRGTLFQTSAVPLFIAQTISLGITTPSYFYLFYLLSPLQKYSTASARQIGSAGALAVLPALLVAFFIPHVVSLVHPDFEVRHWMNWIWQVFPVWGSILLFAISNAIRPFLDNRVEAVQRRNKTAIRTIGGLMIALSATCYWSMILFSPLSVSEVLIPKYLIEIPEITIKEWNSVATWQWDIPEDDVCGICQVHFDGTCPTCKYPGDDCSLLSGKCGHNFHMHCIMEWIKQESAKGQCPMCRQPFEWQDQDKVNEAPTQTE</sequence>
<keyword evidence="7" id="KW-0862">Zinc</keyword>
<dbReference type="Pfam" id="PF12861">
    <property type="entry name" value="zf-ANAPC11"/>
    <property type="match status" value="1"/>
</dbReference>
<keyword evidence="10" id="KW-0472">Membrane</keyword>
<dbReference type="InterPro" id="IPR001841">
    <property type="entry name" value="Znf_RING"/>
</dbReference>